<feature type="compositionally biased region" description="Basic and acidic residues" evidence="1">
    <location>
        <begin position="23"/>
        <end position="35"/>
    </location>
</feature>
<feature type="region of interest" description="Disordered" evidence="1">
    <location>
        <begin position="1"/>
        <end position="60"/>
    </location>
</feature>
<dbReference type="EMBL" id="BAAAHB010000017">
    <property type="protein sequence ID" value="GAA0458991.1"/>
    <property type="molecule type" value="Genomic_DNA"/>
</dbReference>
<evidence type="ECO:0000313" key="2">
    <source>
        <dbReference type="EMBL" id="GAA0458991.1"/>
    </source>
</evidence>
<accession>A0ABP3JMZ6</accession>
<reference evidence="3" key="1">
    <citation type="journal article" date="2019" name="Int. J. Syst. Evol. Microbiol.">
        <title>The Global Catalogue of Microorganisms (GCM) 10K type strain sequencing project: providing services to taxonomists for standard genome sequencing and annotation.</title>
        <authorList>
            <consortium name="The Broad Institute Genomics Platform"/>
            <consortium name="The Broad Institute Genome Sequencing Center for Infectious Disease"/>
            <person name="Wu L."/>
            <person name="Ma J."/>
        </authorList>
    </citation>
    <scope>NUCLEOTIDE SEQUENCE [LARGE SCALE GENOMIC DNA]</scope>
    <source>
        <strain evidence="3">JCM 10649</strain>
    </source>
</reference>
<sequence>MAAGVADAAEARPSMRAAAPTAADRERRTFMKELPVEDAMPSADRLGHPESVASPGGPVT</sequence>
<proteinExistence type="predicted"/>
<keyword evidence="3" id="KW-1185">Reference proteome</keyword>
<name>A0ABP3JMZ6_9ACTN</name>
<dbReference type="Proteomes" id="UP001499895">
    <property type="component" value="Unassembled WGS sequence"/>
</dbReference>
<comment type="caution">
    <text evidence="2">The sequence shown here is derived from an EMBL/GenBank/DDBJ whole genome shotgun (WGS) entry which is preliminary data.</text>
</comment>
<evidence type="ECO:0000313" key="3">
    <source>
        <dbReference type="Proteomes" id="UP001499895"/>
    </source>
</evidence>
<feature type="compositionally biased region" description="Low complexity" evidence="1">
    <location>
        <begin position="1"/>
        <end position="20"/>
    </location>
</feature>
<organism evidence="2 3">
    <name type="scientific">Streptomyces stramineus</name>
    <dbReference type="NCBI Taxonomy" id="173861"/>
    <lineage>
        <taxon>Bacteria</taxon>
        <taxon>Bacillati</taxon>
        <taxon>Actinomycetota</taxon>
        <taxon>Actinomycetes</taxon>
        <taxon>Kitasatosporales</taxon>
        <taxon>Streptomycetaceae</taxon>
        <taxon>Streptomyces</taxon>
    </lineage>
</organism>
<gene>
    <name evidence="2" type="ORF">GCM10009544_21940</name>
</gene>
<protein>
    <submittedName>
        <fullName evidence="2">Uncharacterized protein</fullName>
    </submittedName>
</protein>
<evidence type="ECO:0000256" key="1">
    <source>
        <dbReference type="SAM" id="MobiDB-lite"/>
    </source>
</evidence>